<proteinExistence type="predicted"/>
<dbReference type="Pfam" id="PF17405">
    <property type="entry name" value="Nrap_D4"/>
    <property type="match status" value="1"/>
</dbReference>
<name>A0A0G4KJU6_VERLO</name>
<evidence type="ECO:0000313" key="3">
    <source>
        <dbReference type="Proteomes" id="UP000044602"/>
    </source>
</evidence>
<accession>A0A0G4KJU6</accession>
<gene>
    <name evidence="2" type="ORF">BN1708_017077</name>
</gene>
<dbReference type="Proteomes" id="UP000044602">
    <property type="component" value="Unassembled WGS sequence"/>
</dbReference>
<evidence type="ECO:0000259" key="1">
    <source>
        <dbReference type="Pfam" id="PF17405"/>
    </source>
</evidence>
<sequence length="109" mass="12394">TTCLGRDNAVRDSDNLAFLDVVYENGAAFRLRVHSDPEETLLERQAKNKTLDPYVRLAAEETLHKIRWQNNDLPLHTQSIASFCTRLPALSPAIRMTKHWPSIPVNLEA</sequence>
<feature type="non-terminal residue" evidence="2">
    <location>
        <position position="1"/>
    </location>
</feature>
<keyword evidence="3" id="KW-1185">Reference proteome</keyword>
<dbReference type="EMBL" id="CVQH01001725">
    <property type="protein sequence ID" value="CRK05027.1"/>
    <property type="molecule type" value="Genomic_DNA"/>
</dbReference>
<feature type="domain" description="Nrap protein" evidence="1">
    <location>
        <begin position="3"/>
        <end position="85"/>
    </location>
</feature>
<protein>
    <recommendedName>
        <fullName evidence="1">Nrap protein domain-containing protein</fullName>
    </recommendedName>
</protein>
<dbReference type="AlphaFoldDB" id="A0A0G4KJU6"/>
<dbReference type="InterPro" id="IPR035369">
    <property type="entry name" value="Nrap_D4"/>
</dbReference>
<dbReference type="STRING" id="100787.A0A0G4KJU6"/>
<evidence type="ECO:0000313" key="2">
    <source>
        <dbReference type="EMBL" id="CRK05027.1"/>
    </source>
</evidence>
<organism evidence="2 3">
    <name type="scientific">Verticillium longisporum</name>
    <name type="common">Verticillium dahliae var. longisporum</name>
    <dbReference type="NCBI Taxonomy" id="100787"/>
    <lineage>
        <taxon>Eukaryota</taxon>
        <taxon>Fungi</taxon>
        <taxon>Dikarya</taxon>
        <taxon>Ascomycota</taxon>
        <taxon>Pezizomycotina</taxon>
        <taxon>Sordariomycetes</taxon>
        <taxon>Hypocreomycetidae</taxon>
        <taxon>Glomerellales</taxon>
        <taxon>Plectosphaerellaceae</taxon>
        <taxon>Verticillium</taxon>
    </lineage>
</organism>
<reference evidence="2 3" key="1">
    <citation type="submission" date="2015-05" db="EMBL/GenBank/DDBJ databases">
        <authorList>
            <person name="Wang D.B."/>
            <person name="Wang M."/>
        </authorList>
    </citation>
    <scope>NUCLEOTIDE SEQUENCE [LARGE SCALE GENOMIC DNA]</scope>
    <source>
        <strain evidence="2">VL1</strain>
    </source>
</reference>